<dbReference type="FunFam" id="3.90.650.10:FF:000011">
    <property type="entry name" value="Phosphoribosylformylglycinamidine cyclo-ligase"/>
    <property type="match status" value="1"/>
</dbReference>
<evidence type="ECO:0000256" key="5">
    <source>
        <dbReference type="ARBA" id="ARBA00020367"/>
    </source>
</evidence>
<dbReference type="CDD" id="cd02196">
    <property type="entry name" value="PurM"/>
    <property type="match status" value="1"/>
</dbReference>
<dbReference type="AlphaFoldDB" id="A0A7C3RR46"/>
<comment type="subcellular location">
    <subcellularLocation>
        <location evidence="1 15">Cytoplasm</location>
    </subcellularLocation>
</comment>
<dbReference type="EC" id="6.3.3.1" evidence="4 15"/>
<dbReference type="GO" id="GO:0046084">
    <property type="term" value="P:adenine biosynthetic process"/>
    <property type="evidence" value="ECO:0007669"/>
    <property type="project" value="TreeGrafter"/>
</dbReference>
<dbReference type="GO" id="GO:0005524">
    <property type="term" value="F:ATP binding"/>
    <property type="evidence" value="ECO:0007669"/>
    <property type="project" value="UniProtKB-KW"/>
</dbReference>
<evidence type="ECO:0000256" key="11">
    <source>
        <dbReference type="ARBA" id="ARBA00031908"/>
    </source>
</evidence>
<keyword evidence="7 15" id="KW-0436">Ligase</keyword>
<dbReference type="GO" id="GO:0004637">
    <property type="term" value="F:phosphoribosylamine-glycine ligase activity"/>
    <property type="evidence" value="ECO:0007669"/>
    <property type="project" value="TreeGrafter"/>
</dbReference>
<evidence type="ECO:0000256" key="15">
    <source>
        <dbReference type="HAMAP-Rule" id="MF_00741"/>
    </source>
</evidence>
<dbReference type="GO" id="GO:0004641">
    <property type="term" value="F:phosphoribosylformylglycinamidine cyclo-ligase activity"/>
    <property type="evidence" value="ECO:0007669"/>
    <property type="project" value="UniProtKB-UniRule"/>
</dbReference>
<name>A0A7C3RR46_DICTH</name>
<evidence type="ECO:0000256" key="3">
    <source>
        <dbReference type="ARBA" id="ARBA00010280"/>
    </source>
</evidence>
<dbReference type="NCBIfam" id="TIGR00878">
    <property type="entry name" value="purM"/>
    <property type="match status" value="1"/>
</dbReference>
<gene>
    <name evidence="15" type="primary">purM</name>
    <name evidence="18" type="ORF">ENW00_05070</name>
</gene>
<evidence type="ECO:0000256" key="12">
    <source>
        <dbReference type="ARBA" id="ARBA00032931"/>
    </source>
</evidence>
<dbReference type="GO" id="GO:0005829">
    <property type="term" value="C:cytosol"/>
    <property type="evidence" value="ECO:0007669"/>
    <property type="project" value="TreeGrafter"/>
</dbReference>
<evidence type="ECO:0000256" key="7">
    <source>
        <dbReference type="ARBA" id="ARBA00022598"/>
    </source>
</evidence>
<dbReference type="Pfam" id="PF02769">
    <property type="entry name" value="AIRS_C"/>
    <property type="match status" value="1"/>
</dbReference>
<dbReference type="PANTHER" id="PTHR10520:SF12">
    <property type="entry name" value="TRIFUNCTIONAL PURINE BIOSYNTHETIC PROTEIN ADENOSINE-3"/>
    <property type="match status" value="1"/>
</dbReference>
<dbReference type="InterPro" id="IPR036676">
    <property type="entry name" value="PurM-like_C_sf"/>
</dbReference>
<comment type="catalytic activity">
    <reaction evidence="14 15">
        <text>2-formamido-N(1)-(5-O-phospho-beta-D-ribosyl)acetamidine + ATP = 5-amino-1-(5-phospho-beta-D-ribosyl)imidazole + ADP + phosphate + H(+)</text>
        <dbReference type="Rhea" id="RHEA:23032"/>
        <dbReference type="ChEBI" id="CHEBI:15378"/>
        <dbReference type="ChEBI" id="CHEBI:30616"/>
        <dbReference type="ChEBI" id="CHEBI:43474"/>
        <dbReference type="ChEBI" id="CHEBI:137981"/>
        <dbReference type="ChEBI" id="CHEBI:147287"/>
        <dbReference type="ChEBI" id="CHEBI:456216"/>
        <dbReference type="EC" id="6.3.3.1"/>
    </reaction>
</comment>
<evidence type="ECO:0000256" key="13">
    <source>
        <dbReference type="ARBA" id="ARBA00033093"/>
    </source>
</evidence>
<dbReference type="InterPro" id="IPR004733">
    <property type="entry name" value="PurM_cligase"/>
</dbReference>
<feature type="domain" description="PurM-like N-terminal" evidence="16">
    <location>
        <begin position="67"/>
        <end position="171"/>
    </location>
</feature>
<dbReference type="InterPro" id="IPR010918">
    <property type="entry name" value="PurM-like_C_dom"/>
</dbReference>
<evidence type="ECO:0000256" key="10">
    <source>
        <dbReference type="ARBA" id="ARBA00022840"/>
    </source>
</evidence>
<dbReference type="SUPFAM" id="SSF56042">
    <property type="entry name" value="PurM C-terminal domain-like"/>
    <property type="match status" value="1"/>
</dbReference>
<dbReference type="InterPro" id="IPR016188">
    <property type="entry name" value="PurM-like_N"/>
</dbReference>
<dbReference type="EMBL" id="DTIN01000014">
    <property type="protein sequence ID" value="HFX13522.1"/>
    <property type="molecule type" value="Genomic_DNA"/>
</dbReference>
<evidence type="ECO:0000256" key="8">
    <source>
        <dbReference type="ARBA" id="ARBA00022741"/>
    </source>
</evidence>
<evidence type="ECO:0000313" key="18">
    <source>
        <dbReference type="EMBL" id="HFX13522.1"/>
    </source>
</evidence>
<dbReference type="HAMAP" id="MF_00741">
    <property type="entry name" value="AIRS"/>
    <property type="match status" value="1"/>
</dbReference>
<keyword evidence="8 15" id="KW-0547">Nucleotide-binding</keyword>
<reference evidence="18" key="1">
    <citation type="journal article" date="2020" name="mSystems">
        <title>Genome- and Community-Level Interaction Insights into Carbon Utilization and Element Cycling Functions of Hydrothermarchaeota in Hydrothermal Sediment.</title>
        <authorList>
            <person name="Zhou Z."/>
            <person name="Liu Y."/>
            <person name="Xu W."/>
            <person name="Pan J."/>
            <person name="Luo Z.H."/>
            <person name="Li M."/>
        </authorList>
    </citation>
    <scope>NUCLEOTIDE SEQUENCE [LARGE SCALE GENOMIC DNA]</scope>
    <source>
        <strain evidence="18">SpSt-81</strain>
    </source>
</reference>
<dbReference type="Gene3D" id="3.30.1330.10">
    <property type="entry name" value="PurM-like, N-terminal domain"/>
    <property type="match status" value="1"/>
</dbReference>
<evidence type="ECO:0000259" key="16">
    <source>
        <dbReference type="Pfam" id="PF00586"/>
    </source>
</evidence>
<evidence type="ECO:0000256" key="2">
    <source>
        <dbReference type="ARBA" id="ARBA00004686"/>
    </source>
</evidence>
<sequence>MFWKKNSKKRKKITYSLSGVNISKVERALQEVRKDIESTHQAYVLPYWNGFSSILELDFKLFKNPLFLLSTDGVGTKLSLAVKYRKFSGIGFDLVAMNVNDILTSGGKPLAFLDYFGGSKIDPDVYKEILKSISLACKEANCSLVGGETAEMPGIYRGKEIDLVGFVLGIVEKDNLLPKKDKMKDGNILIGVTSSGFHSNGYSLIRYILRKKKISLKKDIDGHNLLEELLRPTKIYSPKILPLLERYRENILGIAHITGGGIVGNLPRIIPDNLTAIVESSWEIPWIFKFFIKKGNISIKEAFRVFNMGIGLILVVSDNEEKILEDLDSMGEKSYIIGSLKSGKGGVKIEWKRKDLEF</sequence>
<evidence type="ECO:0000256" key="9">
    <source>
        <dbReference type="ARBA" id="ARBA00022755"/>
    </source>
</evidence>
<protein>
    <recommendedName>
        <fullName evidence="5 15">Phosphoribosylformylglycinamidine cyclo-ligase</fullName>
        <ecNumber evidence="4 15">6.3.3.1</ecNumber>
    </recommendedName>
    <alternativeName>
        <fullName evidence="12 15">AIR synthase</fullName>
    </alternativeName>
    <alternativeName>
        <fullName evidence="13 15">AIRS</fullName>
    </alternativeName>
    <alternativeName>
        <fullName evidence="11 15">Phosphoribosyl-aminoimidazole synthetase</fullName>
    </alternativeName>
</protein>
<evidence type="ECO:0000259" key="17">
    <source>
        <dbReference type="Pfam" id="PF02769"/>
    </source>
</evidence>
<dbReference type="SUPFAM" id="SSF55326">
    <property type="entry name" value="PurM N-terminal domain-like"/>
    <property type="match status" value="1"/>
</dbReference>
<evidence type="ECO:0000256" key="6">
    <source>
        <dbReference type="ARBA" id="ARBA00022490"/>
    </source>
</evidence>
<evidence type="ECO:0000256" key="14">
    <source>
        <dbReference type="ARBA" id="ARBA00049057"/>
    </source>
</evidence>
<comment type="caution">
    <text evidence="18">The sequence shown here is derived from an EMBL/GenBank/DDBJ whole genome shotgun (WGS) entry which is preliminary data.</text>
</comment>
<dbReference type="GO" id="GO:0006189">
    <property type="term" value="P:'de novo' IMP biosynthetic process"/>
    <property type="evidence" value="ECO:0007669"/>
    <property type="project" value="UniProtKB-UniRule"/>
</dbReference>
<organism evidence="18">
    <name type="scientific">Dictyoglomus thermophilum</name>
    <dbReference type="NCBI Taxonomy" id="14"/>
    <lineage>
        <taxon>Bacteria</taxon>
        <taxon>Pseudomonadati</taxon>
        <taxon>Dictyoglomota</taxon>
        <taxon>Dictyoglomia</taxon>
        <taxon>Dictyoglomales</taxon>
        <taxon>Dictyoglomaceae</taxon>
        <taxon>Dictyoglomus</taxon>
    </lineage>
</organism>
<keyword evidence="9 15" id="KW-0658">Purine biosynthesis</keyword>
<dbReference type="PANTHER" id="PTHR10520">
    <property type="entry name" value="TRIFUNCTIONAL PURINE BIOSYNTHETIC PROTEIN ADENOSINE-3-RELATED"/>
    <property type="match status" value="1"/>
</dbReference>
<dbReference type="Pfam" id="PF00586">
    <property type="entry name" value="AIRS"/>
    <property type="match status" value="1"/>
</dbReference>
<accession>A0A7C3RR46</accession>
<proteinExistence type="inferred from homology"/>
<dbReference type="Gene3D" id="3.90.650.10">
    <property type="entry name" value="PurM-like C-terminal domain"/>
    <property type="match status" value="1"/>
</dbReference>
<feature type="domain" description="PurM-like C-terminal" evidence="17">
    <location>
        <begin position="184"/>
        <end position="345"/>
    </location>
</feature>
<comment type="similarity">
    <text evidence="3 15">Belongs to the AIR synthase family.</text>
</comment>
<dbReference type="InterPro" id="IPR036921">
    <property type="entry name" value="PurM-like_N_sf"/>
</dbReference>
<keyword evidence="10 15" id="KW-0067">ATP-binding</keyword>
<comment type="pathway">
    <text evidence="2 15">Purine metabolism; IMP biosynthesis via de novo pathway; 5-amino-1-(5-phospho-D-ribosyl)imidazole from N(2)-formyl-N(1)-(5-phospho-D-ribosyl)glycinamide: step 2/2.</text>
</comment>
<evidence type="ECO:0000256" key="1">
    <source>
        <dbReference type="ARBA" id="ARBA00004496"/>
    </source>
</evidence>
<evidence type="ECO:0000256" key="4">
    <source>
        <dbReference type="ARBA" id="ARBA00013047"/>
    </source>
</evidence>
<dbReference type="UniPathway" id="UPA00074">
    <property type="reaction ID" value="UER00129"/>
</dbReference>
<keyword evidence="6 15" id="KW-0963">Cytoplasm</keyword>